<evidence type="ECO:0000313" key="2">
    <source>
        <dbReference type="Proteomes" id="UP000076858"/>
    </source>
</evidence>
<dbReference type="AlphaFoldDB" id="A0A162CYS1"/>
<keyword evidence="2" id="KW-1185">Reference proteome</keyword>
<proteinExistence type="predicted"/>
<comment type="caution">
    <text evidence="1">The sequence shown here is derived from an EMBL/GenBank/DDBJ whole genome shotgun (WGS) entry which is preliminary data.</text>
</comment>
<name>A0A162CYS1_9CRUS</name>
<evidence type="ECO:0000313" key="1">
    <source>
        <dbReference type="EMBL" id="KZR96284.1"/>
    </source>
</evidence>
<accession>A0A162CYS1</accession>
<protein>
    <submittedName>
        <fullName evidence="1">Uncharacterized protein</fullName>
    </submittedName>
</protein>
<dbReference type="Proteomes" id="UP000076858">
    <property type="component" value="Unassembled WGS sequence"/>
</dbReference>
<dbReference type="EMBL" id="LRGB01025477">
    <property type="protein sequence ID" value="KZR96284.1"/>
    <property type="molecule type" value="Genomic_DNA"/>
</dbReference>
<organism evidence="1 2">
    <name type="scientific">Daphnia magna</name>
    <dbReference type="NCBI Taxonomy" id="35525"/>
    <lineage>
        <taxon>Eukaryota</taxon>
        <taxon>Metazoa</taxon>
        <taxon>Ecdysozoa</taxon>
        <taxon>Arthropoda</taxon>
        <taxon>Crustacea</taxon>
        <taxon>Branchiopoda</taxon>
        <taxon>Diplostraca</taxon>
        <taxon>Cladocera</taxon>
        <taxon>Anomopoda</taxon>
        <taxon>Daphniidae</taxon>
        <taxon>Daphnia</taxon>
    </lineage>
</organism>
<sequence length="74" mass="8022">MVVYSFDCEISLSSSSEHPASYPLSPSGPFPHTKSSPFSPSWFVPVCTQYSSGQSTMRDKLIGLLSFTTKIGLS</sequence>
<gene>
    <name evidence="1" type="ORF">APZ42_009466</name>
</gene>
<reference evidence="1 2" key="1">
    <citation type="submission" date="2016-03" db="EMBL/GenBank/DDBJ databases">
        <title>EvidentialGene: Evidence-directed Construction of Genes on Genomes.</title>
        <authorList>
            <person name="Gilbert D.G."/>
            <person name="Choi J.-H."/>
            <person name="Mockaitis K."/>
            <person name="Colbourne J."/>
            <person name="Pfrender M."/>
        </authorList>
    </citation>
    <scope>NUCLEOTIDE SEQUENCE [LARGE SCALE GENOMIC DNA]</scope>
    <source>
        <strain evidence="1 2">Xinb3</strain>
        <tissue evidence="1">Complete organism</tissue>
    </source>
</reference>